<protein>
    <recommendedName>
        <fullName evidence="4">Lipoprotein</fullName>
    </recommendedName>
</protein>
<keyword evidence="3" id="KW-1185">Reference proteome</keyword>
<name>A0ABY9X7W9_9BACT</name>
<evidence type="ECO:0000256" key="1">
    <source>
        <dbReference type="SAM" id="MobiDB-lite"/>
    </source>
</evidence>
<accession>A0ABY9X7W9</accession>
<feature type="region of interest" description="Disordered" evidence="1">
    <location>
        <begin position="121"/>
        <end position="147"/>
    </location>
</feature>
<dbReference type="EMBL" id="CP043494">
    <property type="protein sequence ID" value="WNG51493.1"/>
    <property type="molecule type" value="Genomic_DNA"/>
</dbReference>
<proteinExistence type="predicted"/>
<dbReference type="RefSeq" id="WP_395811755.1">
    <property type="nucleotide sequence ID" value="NZ_CP043494.1"/>
</dbReference>
<organism evidence="2 3">
    <name type="scientific">Archangium minus</name>
    <dbReference type="NCBI Taxonomy" id="83450"/>
    <lineage>
        <taxon>Bacteria</taxon>
        <taxon>Pseudomonadati</taxon>
        <taxon>Myxococcota</taxon>
        <taxon>Myxococcia</taxon>
        <taxon>Myxococcales</taxon>
        <taxon>Cystobacterineae</taxon>
        <taxon>Archangiaceae</taxon>
        <taxon>Archangium</taxon>
    </lineage>
</organism>
<evidence type="ECO:0008006" key="4">
    <source>
        <dbReference type="Google" id="ProtNLM"/>
    </source>
</evidence>
<gene>
    <name evidence="2" type="ORF">F0U60_50710</name>
</gene>
<evidence type="ECO:0000313" key="3">
    <source>
        <dbReference type="Proteomes" id="UP001611383"/>
    </source>
</evidence>
<sequence>MRNGMMWMTVGSLGLALCAGCMGPEMEPASTAESKPAARETTEADALLSLEVEPGHSVTFYEPAPGGLYLVERMTPAQSFVLTGKESSDALLAFAKLRPGAPVPEALQAAYDRARNLPDDASAREAKAGGGQPEAARTQAPGLGSTEQALTSSSSAITFVNTNDGCAWGPTMSFCKVNWANGFFASTTATSGLCIVDHYSGNGVTIQITVGATITSTFQGAGTIAQYSLGVAGASTTRRIDVTNASGDSFHAGCRWGV</sequence>
<evidence type="ECO:0000313" key="2">
    <source>
        <dbReference type="EMBL" id="WNG51493.1"/>
    </source>
</evidence>
<dbReference type="Proteomes" id="UP001611383">
    <property type="component" value="Chromosome"/>
</dbReference>
<reference evidence="2 3" key="1">
    <citation type="submission" date="2019-08" db="EMBL/GenBank/DDBJ databases">
        <title>Archangium and Cystobacter genomes.</title>
        <authorList>
            <person name="Chen I.-C.K."/>
            <person name="Wielgoss S."/>
        </authorList>
    </citation>
    <scope>NUCLEOTIDE SEQUENCE [LARGE SCALE GENOMIC DNA]</scope>
    <source>
        <strain evidence="2 3">Cbm 6</strain>
    </source>
</reference>